<dbReference type="RefSeq" id="WP_160895158.1">
    <property type="nucleotide sequence ID" value="NZ_WUMU01000016.1"/>
</dbReference>
<dbReference type="InterPro" id="IPR019253">
    <property type="entry name" value="DUF2244_TM"/>
</dbReference>
<protein>
    <submittedName>
        <fullName evidence="2">DUF2244 domain-containing protein</fullName>
    </submittedName>
</protein>
<proteinExistence type="predicted"/>
<comment type="caution">
    <text evidence="2">The sequence shown here is derived from an EMBL/GenBank/DDBJ whole genome shotgun (WGS) entry which is preliminary data.</text>
</comment>
<sequence length="156" mass="17541">MPYRWSAPDRLELWPHQALSRRGFARVIAGFAGLGLLPLAGVLGTGALWGLLPFLGLALAGLWWGLRRNARDREIREVLETRPGLWRLQRLGPGDRRAQWQGDPFWLELRLHATGGPVPDYLTLRGGGRRVEIGAFLSPAERRALAQELRRKLPAK</sequence>
<name>A0A6L7G6B3_9RHOB</name>
<feature type="transmembrane region" description="Helical" evidence="1">
    <location>
        <begin position="47"/>
        <end position="66"/>
    </location>
</feature>
<gene>
    <name evidence="2" type="ORF">GR170_14425</name>
</gene>
<dbReference type="Pfam" id="PF10003">
    <property type="entry name" value="DUF2244"/>
    <property type="match status" value="1"/>
</dbReference>
<keyword evidence="1" id="KW-0472">Membrane</keyword>
<dbReference type="Proteomes" id="UP000477911">
    <property type="component" value="Unassembled WGS sequence"/>
</dbReference>
<organism evidence="2 3">
    <name type="scientific">Pseudooceanicola albus</name>
    <dbReference type="NCBI Taxonomy" id="2692189"/>
    <lineage>
        <taxon>Bacteria</taxon>
        <taxon>Pseudomonadati</taxon>
        <taxon>Pseudomonadota</taxon>
        <taxon>Alphaproteobacteria</taxon>
        <taxon>Rhodobacterales</taxon>
        <taxon>Paracoccaceae</taxon>
        <taxon>Pseudooceanicola</taxon>
    </lineage>
</organism>
<feature type="transmembrane region" description="Helical" evidence="1">
    <location>
        <begin position="23"/>
        <end position="41"/>
    </location>
</feature>
<reference evidence="2 3" key="1">
    <citation type="submission" date="2019-12" db="EMBL/GenBank/DDBJ databases">
        <authorList>
            <person name="Li M."/>
        </authorList>
    </citation>
    <scope>NUCLEOTIDE SEQUENCE [LARGE SCALE GENOMIC DNA]</scope>
    <source>
        <strain evidence="2 3">GBMRC 2024</strain>
    </source>
</reference>
<evidence type="ECO:0000256" key="1">
    <source>
        <dbReference type="SAM" id="Phobius"/>
    </source>
</evidence>
<accession>A0A6L7G6B3</accession>
<keyword evidence="3" id="KW-1185">Reference proteome</keyword>
<evidence type="ECO:0000313" key="3">
    <source>
        <dbReference type="Proteomes" id="UP000477911"/>
    </source>
</evidence>
<dbReference type="AlphaFoldDB" id="A0A6L7G6B3"/>
<dbReference type="EMBL" id="WUMU01000016">
    <property type="protein sequence ID" value="MXN19038.1"/>
    <property type="molecule type" value="Genomic_DNA"/>
</dbReference>
<keyword evidence="1" id="KW-1133">Transmembrane helix</keyword>
<keyword evidence="1" id="KW-0812">Transmembrane</keyword>
<evidence type="ECO:0000313" key="2">
    <source>
        <dbReference type="EMBL" id="MXN19038.1"/>
    </source>
</evidence>